<reference evidence="1 2" key="1">
    <citation type="journal article" date="2016" name="Genome Announc.">
        <title>Draft Genome Sequence of Paenibacillus amylolyticus Heshi-A3, Isolated from Fermented Rice Bran in a Japanese Fermented Seafood Dish.</title>
        <authorList>
            <person name="Akuzawa S."/>
            <person name="Nagaoka J."/>
            <person name="Kanekatsu M."/>
            <person name="Kubota E."/>
            <person name="Ohtake R."/>
            <person name="Suzuki T."/>
            <person name="Kanesaki Y."/>
        </authorList>
    </citation>
    <scope>NUCLEOTIDE SEQUENCE [LARGE SCALE GENOMIC DNA]</scope>
    <source>
        <strain evidence="1 2">Heshi-A3</strain>
    </source>
</reference>
<dbReference type="EMBL" id="BCNV01000011">
    <property type="protein sequence ID" value="GAS85658.1"/>
    <property type="molecule type" value="Genomic_DNA"/>
</dbReference>
<reference evidence="2" key="2">
    <citation type="submission" date="2016-01" db="EMBL/GenBank/DDBJ databases">
        <title>Draft Genome Sequence of Paenibacillus amylolyticus Heshi-A3 that Was Isolated from Fermented Rice Bran with Aging Salted Mackerel, Which Was Named Heshiko as Traditional Fermented Seafood in Japan.</title>
        <authorList>
            <person name="Akuzawa S."/>
            <person name="Nakagawa J."/>
            <person name="Kanekatsu T."/>
            <person name="Kubota E."/>
            <person name="Ohtake R."/>
            <person name="Suzuki T."/>
            <person name="Kanesaki Y."/>
        </authorList>
    </citation>
    <scope>NUCLEOTIDE SEQUENCE [LARGE SCALE GENOMIC DNA]</scope>
    <source>
        <strain evidence="2">Heshi-A3</strain>
    </source>
</reference>
<evidence type="ECO:0000313" key="2">
    <source>
        <dbReference type="Proteomes" id="UP000069697"/>
    </source>
</evidence>
<accession>A0A100VT99</accession>
<name>A0A100VT99_PAEAM</name>
<dbReference type="Proteomes" id="UP000069697">
    <property type="component" value="Unassembled WGS sequence"/>
</dbReference>
<evidence type="ECO:0000313" key="1">
    <source>
        <dbReference type="EMBL" id="GAS85658.1"/>
    </source>
</evidence>
<dbReference type="RefSeq" id="WP_167350963.1">
    <property type="nucleotide sequence ID" value="NZ_BCNV01000011.1"/>
</dbReference>
<proteinExistence type="predicted"/>
<protein>
    <submittedName>
        <fullName evidence="1">Uncharacterized protein</fullName>
    </submittedName>
</protein>
<organism evidence="1 2">
    <name type="scientific">Paenibacillus amylolyticus</name>
    <dbReference type="NCBI Taxonomy" id="1451"/>
    <lineage>
        <taxon>Bacteria</taxon>
        <taxon>Bacillati</taxon>
        <taxon>Bacillota</taxon>
        <taxon>Bacilli</taxon>
        <taxon>Bacillales</taxon>
        <taxon>Paenibacillaceae</taxon>
        <taxon>Paenibacillus</taxon>
    </lineage>
</organism>
<dbReference type="AlphaFoldDB" id="A0A100VT99"/>
<comment type="caution">
    <text evidence="1">The sequence shown here is derived from an EMBL/GenBank/DDBJ whole genome shotgun (WGS) entry which is preliminary data.</text>
</comment>
<gene>
    <name evidence="1" type="ORF">PAHA3_5792</name>
</gene>
<sequence length="48" mass="5747">MNNRHVKVTYADGIEITFGETASRAWIRFMAPILAEEERKRRRKGRKR</sequence>